<dbReference type="PANTHER" id="PTHR33473">
    <property type="entry name" value="ATP-DEPENDENT CLP PROTEASE ADAPTER PROTEIN CLPS1, CHLOROPLASTIC"/>
    <property type="match status" value="1"/>
</dbReference>
<dbReference type="InterPro" id="IPR003769">
    <property type="entry name" value="ClpS_core"/>
</dbReference>
<evidence type="ECO:0000256" key="2">
    <source>
        <dbReference type="SAM" id="MobiDB-lite"/>
    </source>
</evidence>
<dbReference type="GO" id="GO:0006508">
    <property type="term" value="P:proteolysis"/>
    <property type="evidence" value="ECO:0007669"/>
    <property type="project" value="UniProtKB-UniRule"/>
</dbReference>
<dbReference type="GO" id="GO:0030163">
    <property type="term" value="P:protein catabolic process"/>
    <property type="evidence" value="ECO:0007669"/>
    <property type="project" value="InterPro"/>
</dbReference>
<keyword evidence="5" id="KW-1185">Reference proteome</keyword>
<dbReference type="Proteomes" id="UP001324634">
    <property type="component" value="Chromosome"/>
</dbReference>
<comment type="function">
    <text evidence="1">Involved in the modulation of the specificity of the ClpAP-mediated ATP-dependent protein degradation.</text>
</comment>
<reference evidence="4 5" key="1">
    <citation type="submission" date="2023-11" db="EMBL/GenBank/DDBJ databases">
        <title>Peredibacter starrii A3.12.</title>
        <authorList>
            <person name="Mitchell R.J."/>
        </authorList>
    </citation>
    <scope>NUCLEOTIDE SEQUENCE [LARGE SCALE GENOMIC DNA]</scope>
    <source>
        <strain evidence="4 5">A3.12</strain>
    </source>
</reference>
<gene>
    <name evidence="1 4" type="primary">clpS</name>
    <name evidence="4" type="ORF">SOO65_18370</name>
</gene>
<dbReference type="KEGG" id="psti:SOO65_18370"/>
<dbReference type="PANTHER" id="PTHR33473:SF19">
    <property type="entry name" value="ATP-DEPENDENT CLP PROTEASE ADAPTER PROTEIN CLPS"/>
    <property type="match status" value="1"/>
</dbReference>
<dbReference type="Gene3D" id="3.30.1390.10">
    <property type="match status" value="1"/>
</dbReference>
<dbReference type="RefSeq" id="WP_321393867.1">
    <property type="nucleotide sequence ID" value="NZ_CP139487.1"/>
</dbReference>
<comment type="similarity">
    <text evidence="1">Belongs to the ClpS family.</text>
</comment>
<dbReference type="FunFam" id="3.30.1390.10:FF:000002">
    <property type="entry name" value="ATP-dependent Clp protease adapter protein ClpS"/>
    <property type="match status" value="1"/>
</dbReference>
<name>A0AAX4HMW8_9BACT</name>
<dbReference type="InterPro" id="IPR014719">
    <property type="entry name" value="Ribosomal_bL12_C/ClpS-like"/>
</dbReference>
<dbReference type="EMBL" id="CP139487">
    <property type="protein sequence ID" value="WPU64663.1"/>
    <property type="molecule type" value="Genomic_DNA"/>
</dbReference>
<comment type="subunit">
    <text evidence="1">Binds to the N-terminal domain of the chaperone ClpA.</text>
</comment>
<organism evidence="4 5">
    <name type="scientific">Peredibacter starrii</name>
    <dbReference type="NCBI Taxonomy" id="28202"/>
    <lineage>
        <taxon>Bacteria</taxon>
        <taxon>Pseudomonadati</taxon>
        <taxon>Bdellovibrionota</taxon>
        <taxon>Bacteriovoracia</taxon>
        <taxon>Bacteriovoracales</taxon>
        <taxon>Bacteriovoracaceae</taxon>
        <taxon>Peredibacter</taxon>
    </lineage>
</organism>
<evidence type="ECO:0000256" key="1">
    <source>
        <dbReference type="HAMAP-Rule" id="MF_00302"/>
    </source>
</evidence>
<protein>
    <recommendedName>
        <fullName evidence="1">ATP-dependent Clp protease adapter protein ClpS</fullName>
    </recommendedName>
</protein>
<evidence type="ECO:0000259" key="3">
    <source>
        <dbReference type="Pfam" id="PF02617"/>
    </source>
</evidence>
<proteinExistence type="inferred from homology"/>
<evidence type="ECO:0000313" key="5">
    <source>
        <dbReference type="Proteomes" id="UP001324634"/>
    </source>
</evidence>
<feature type="domain" description="Adaptor protein ClpS core" evidence="3">
    <location>
        <begin position="23"/>
        <end position="101"/>
    </location>
</feature>
<evidence type="ECO:0000313" key="4">
    <source>
        <dbReference type="EMBL" id="WPU64663.1"/>
    </source>
</evidence>
<keyword evidence="4" id="KW-0645">Protease</keyword>
<keyword evidence="4" id="KW-0378">Hydrolase</keyword>
<dbReference type="Pfam" id="PF02617">
    <property type="entry name" value="ClpS"/>
    <property type="match status" value="1"/>
</dbReference>
<accession>A0AAX4HMW8</accession>
<dbReference type="HAMAP" id="MF_00302">
    <property type="entry name" value="ClpS"/>
    <property type="match status" value="1"/>
</dbReference>
<sequence>MSSETDKDEQSGVATAKKEKLQAPRKYKVLMHNDDYTTMEFVILVLQKYFSKSSDEAQAIMLEVHTRGFAICGMYTFEVAESKVAKVTKYARENGHPLKCSTEPCDS</sequence>
<dbReference type="NCBIfam" id="NF000672">
    <property type="entry name" value="PRK00033.1-5"/>
    <property type="match status" value="1"/>
</dbReference>
<feature type="region of interest" description="Disordered" evidence="2">
    <location>
        <begin position="1"/>
        <end position="21"/>
    </location>
</feature>
<dbReference type="InterPro" id="IPR022935">
    <property type="entry name" value="ClpS"/>
</dbReference>
<dbReference type="GO" id="GO:0008233">
    <property type="term" value="F:peptidase activity"/>
    <property type="evidence" value="ECO:0007669"/>
    <property type="project" value="UniProtKB-KW"/>
</dbReference>
<dbReference type="AlphaFoldDB" id="A0AAX4HMW8"/>
<dbReference type="SUPFAM" id="SSF54736">
    <property type="entry name" value="ClpS-like"/>
    <property type="match status" value="1"/>
</dbReference>